<feature type="transmembrane region" description="Helical" evidence="1">
    <location>
        <begin position="520"/>
        <end position="541"/>
    </location>
</feature>
<dbReference type="EMBL" id="CAUDKO010000012">
    <property type="protein sequence ID" value="CAJ0890733.1"/>
    <property type="molecule type" value="Genomic_DNA"/>
</dbReference>
<feature type="transmembrane region" description="Helical" evidence="1">
    <location>
        <begin position="70"/>
        <end position="91"/>
    </location>
</feature>
<dbReference type="NCBIfam" id="TIGR03348">
    <property type="entry name" value="VI_IcmF"/>
    <property type="match status" value="1"/>
</dbReference>
<dbReference type="PANTHER" id="PTHR36153:SF1">
    <property type="entry name" value="TYPE VI SECRETION SYSTEM COMPONENT TSSM1"/>
    <property type="match status" value="1"/>
</dbReference>
<feature type="transmembrane region" description="Helical" evidence="1">
    <location>
        <begin position="12"/>
        <end position="32"/>
    </location>
</feature>
<dbReference type="InterPro" id="IPR009612">
    <property type="entry name" value="IcmF-rel"/>
</dbReference>
<keyword evidence="1" id="KW-1133">Transmembrane helix</keyword>
<name>A0AAD2FAQ5_9RALS</name>
<gene>
    <name evidence="6" type="ORF">R77564_04078</name>
    <name evidence="5" type="ORF">R77567_04212</name>
</gene>
<evidence type="ECO:0000256" key="1">
    <source>
        <dbReference type="SAM" id="Phobius"/>
    </source>
</evidence>
<keyword evidence="7" id="KW-1185">Reference proteome</keyword>
<dbReference type="InterPro" id="IPR010623">
    <property type="entry name" value="IcmF_C"/>
</dbReference>
<dbReference type="InterPro" id="IPR025743">
    <property type="entry name" value="TssM1_N"/>
</dbReference>
<organism evidence="5 8">
    <name type="scientific">Ralstonia flatus</name>
    <dbReference type="NCBI Taxonomy" id="3058601"/>
    <lineage>
        <taxon>Bacteria</taxon>
        <taxon>Pseudomonadati</taxon>
        <taxon>Pseudomonadota</taxon>
        <taxon>Betaproteobacteria</taxon>
        <taxon>Burkholderiales</taxon>
        <taxon>Burkholderiaceae</taxon>
        <taxon>Ralstonia</taxon>
    </lineage>
</organism>
<evidence type="ECO:0000259" key="2">
    <source>
        <dbReference type="Pfam" id="PF06744"/>
    </source>
</evidence>
<evidence type="ECO:0000313" key="7">
    <source>
        <dbReference type="Proteomes" id="UP001189792"/>
    </source>
</evidence>
<dbReference type="EMBL" id="CAUDLI010000010">
    <property type="protein sequence ID" value="CAJ0897257.1"/>
    <property type="molecule type" value="Genomic_DNA"/>
</dbReference>
<dbReference type="Pfam" id="PF14331">
    <property type="entry name" value="IcmF-related_N"/>
    <property type="match status" value="1"/>
</dbReference>
<evidence type="ECO:0000313" key="5">
    <source>
        <dbReference type="EMBL" id="CAJ0890733.1"/>
    </source>
</evidence>
<keyword evidence="1" id="KW-0472">Membrane</keyword>
<feature type="transmembrane region" description="Helical" evidence="1">
    <location>
        <begin position="44"/>
        <end position="63"/>
    </location>
</feature>
<keyword evidence="1" id="KW-0812">Transmembrane</keyword>
<feature type="transmembrane region" description="Helical" evidence="1">
    <location>
        <begin position="103"/>
        <end position="123"/>
    </location>
</feature>
<dbReference type="Proteomes" id="UP001189792">
    <property type="component" value="Unassembled WGS sequence"/>
</dbReference>
<evidence type="ECO:0000313" key="6">
    <source>
        <dbReference type="EMBL" id="CAJ0897257.1"/>
    </source>
</evidence>
<dbReference type="InterPro" id="IPR017731">
    <property type="entry name" value="TssM1-like"/>
</dbReference>
<evidence type="ECO:0008006" key="9">
    <source>
        <dbReference type="Google" id="ProtNLM"/>
    </source>
</evidence>
<feature type="domain" description="Type VI secretion system IcmF C-terminal" evidence="2">
    <location>
        <begin position="1143"/>
        <end position="1247"/>
    </location>
</feature>
<proteinExistence type="predicted"/>
<dbReference type="Proteomes" id="UP001190491">
    <property type="component" value="Unassembled WGS sequence"/>
</dbReference>
<evidence type="ECO:0000259" key="4">
    <source>
        <dbReference type="Pfam" id="PF14331"/>
    </source>
</evidence>
<dbReference type="Pfam" id="PF06744">
    <property type="entry name" value="IcmF_C"/>
    <property type="match status" value="1"/>
</dbReference>
<feature type="domain" description="Type VI secretion system component TssM1 N-terminal" evidence="4">
    <location>
        <begin position="259"/>
        <end position="525"/>
    </location>
</feature>
<feature type="domain" description="IcmF-related" evidence="3">
    <location>
        <begin position="592"/>
        <end position="891"/>
    </location>
</feature>
<dbReference type="InterPro" id="IPR027417">
    <property type="entry name" value="P-loop_NTPase"/>
</dbReference>
<evidence type="ECO:0000259" key="3">
    <source>
        <dbReference type="Pfam" id="PF06761"/>
    </source>
</evidence>
<sequence>MKFLKQVGTAMVSWQVLALTAIVLLSTAVWWIGPLLSFDGMVPLAGVGTRVAVIALLLALYFFLVFGLPLFFVAATALCLLIWHAGPLLAFNGQHPLQDTRPRLLLIAVIALVSAAYLVYLLWHRFRTDEGFRNWVIGTQTKNDEPVAGADTKAVAASVEAAMRELKALRTGSGLSKLLDGRRYLYELPWYLTLGPANAGKTSMLTNAGLGFPLTGGVGSPSQANEDRKAPIWRFTNEAVLIDTVGNFTSQNNASDALRAEWEKFLSLLRKYRGRAPVNGVVVTVSVRDLVGRTAQQRSDEAQKIRTRLAELRQELRIQFPVYVVVTKLDLLSGFAQYFQYLGSEGRAQPWGFGLPTDRKAKRNQVLPPLSELCRTEMAALEKRLVAGEADRFNEEFDAGRRKVLLGLVEEFDGLTEPLADLVEHIFADSRYDNTQNKAMLRGVYFTSAAQTGESVVAASDTVASQVLDGKTPSEAQSARSTVGSDSYFLSDLFKRGIFAESHLVRPNLRWEFRFRLMRLLAHTAVLAFVLWLVLGFYTSFGYNTNYLDVVQEKAKALTVKVTRFYKKPEADGVPDLLAAAHDLPEFTNLNLLDPSLSWRYGLYVVAPVLAVSTATHVKLQDNLLVPYLVRRVEAVLSAAIVDKGAKLTYDTLRVYLMLYDKEQFRASDVRSWVQNDWATGGADAFGGRITVVEQLDSLLDGRRAIQSPYAKNEALIRSARDFLDGNTSTERLYERAKAAMMEEAPADFTLVRAIGPQAGTVFSRASGEPLERGIPGLFTYAGYHNLFNARLPEFVNKAQAIDVWVMGRAGGAQKKTLESAAGKLTGDDPVTREIRRLYLTEYAQRWTEFLRDIRALTGNNLTFDLEVLRNFAAPDSPLARLGRVVVKETTLSQPAEQEDKSLADKALAALDNKADKITGFASRAEARQERALVDNRFAALREIVTGQADVIAPNAQAANNKPRLDAIAGMVNAYYTSLMVASNALETRNLPPPSEAGAQLRMEAAKLPAPLKEVLADLVIQGTRDVNKGIGDILIAQMNAVIGESCRSAIDGKYPFTPTSKQDVDTEDFARVFASGGVLDDFFQKVLAPHVDTTISPWRYKLAAPDVPPVAGPSLVPFQRAREIREVFFRDPGAKKIAWKVDLKVVELDPEIVELTMDFDGQSQRYVHGPVIPLKVTWPGPRGGQGAEITANPRVRPETSSLIANGPWAMMRVIAKGKLDNSASPSHFVAEYDFDGRKAKLDVNTGSQANPWTTGLLQGFQCPGRSG</sequence>
<evidence type="ECO:0000313" key="8">
    <source>
        <dbReference type="Proteomes" id="UP001190491"/>
    </source>
</evidence>
<comment type="caution">
    <text evidence="5">The sequence shown here is derived from an EMBL/GenBank/DDBJ whole genome shotgun (WGS) entry which is preliminary data.</text>
</comment>
<dbReference type="SUPFAM" id="SSF52540">
    <property type="entry name" value="P-loop containing nucleoside triphosphate hydrolases"/>
    <property type="match status" value="1"/>
</dbReference>
<reference evidence="5 7" key="1">
    <citation type="submission" date="2023-07" db="EMBL/GenBank/DDBJ databases">
        <authorList>
            <person name="Peeters C."/>
        </authorList>
    </citation>
    <scope>NUCLEOTIDE SEQUENCE</scope>
    <source>
        <strain evidence="6 7">LMG 32965</strain>
        <strain evidence="5">R-77567</strain>
    </source>
</reference>
<dbReference type="AlphaFoldDB" id="A0AAD2FAQ5"/>
<dbReference type="PANTHER" id="PTHR36153">
    <property type="entry name" value="INNER MEMBRANE PROTEIN-RELATED"/>
    <property type="match status" value="1"/>
</dbReference>
<accession>A0AAD2FAQ5</accession>
<dbReference type="InterPro" id="IPR053156">
    <property type="entry name" value="T6SS_TssM-like"/>
</dbReference>
<dbReference type="Pfam" id="PF06761">
    <property type="entry name" value="IcmF-related"/>
    <property type="match status" value="1"/>
</dbReference>
<protein>
    <recommendedName>
        <fullName evidence="9">Type VI secretion system membrane subunit TssM</fullName>
    </recommendedName>
</protein>